<dbReference type="Pfam" id="PF13966">
    <property type="entry name" value="zf-RVT"/>
    <property type="match status" value="1"/>
</dbReference>
<comment type="caution">
    <text evidence="2">The sequence shown here is derived from an EMBL/GenBank/DDBJ whole genome shotgun (WGS) entry which is preliminary data.</text>
</comment>
<sequence length="126" mass="14787">MAILDRLPTRVRLMRMGLTVENEKCMLCGIEAETRDHLFFDCGFARELWGAVLILCGVNRRVRNWGRELAWNVHCFKGKSLIARMFKLDWASHVYDIWKEINSRLFGGKTRLMDDVLKDVKEDVQI</sequence>
<dbReference type="AlphaFoldDB" id="A0A6A3BCJ4"/>
<keyword evidence="3" id="KW-1185">Reference proteome</keyword>
<proteinExistence type="predicted"/>
<name>A0A6A3BCJ4_HIBSY</name>
<dbReference type="Proteomes" id="UP000436088">
    <property type="component" value="Unassembled WGS sequence"/>
</dbReference>
<dbReference type="EMBL" id="VEPZ02000879">
    <property type="protein sequence ID" value="KAE8713328.1"/>
    <property type="molecule type" value="Genomic_DNA"/>
</dbReference>
<accession>A0A6A3BCJ4</accession>
<protein>
    <recommendedName>
        <fullName evidence="1">Reverse transcriptase zinc-binding domain-containing protein</fullName>
    </recommendedName>
</protein>
<evidence type="ECO:0000313" key="3">
    <source>
        <dbReference type="Proteomes" id="UP000436088"/>
    </source>
</evidence>
<feature type="domain" description="Reverse transcriptase zinc-binding" evidence="1">
    <location>
        <begin position="2"/>
        <end position="49"/>
    </location>
</feature>
<dbReference type="InterPro" id="IPR026960">
    <property type="entry name" value="RVT-Znf"/>
</dbReference>
<reference evidence="2" key="1">
    <citation type="submission" date="2019-09" db="EMBL/GenBank/DDBJ databases">
        <title>Draft genome information of white flower Hibiscus syriacus.</title>
        <authorList>
            <person name="Kim Y.-M."/>
        </authorList>
    </citation>
    <scope>NUCLEOTIDE SEQUENCE [LARGE SCALE GENOMIC DNA]</scope>
    <source>
        <strain evidence="2">YM2019G1</strain>
    </source>
</reference>
<evidence type="ECO:0000259" key="1">
    <source>
        <dbReference type="Pfam" id="PF13966"/>
    </source>
</evidence>
<gene>
    <name evidence="2" type="ORF">F3Y22_tig00110213pilonHSYRG00312</name>
</gene>
<organism evidence="2 3">
    <name type="scientific">Hibiscus syriacus</name>
    <name type="common">Rose of Sharon</name>
    <dbReference type="NCBI Taxonomy" id="106335"/>
    <lineage>
        <taxon>Eukaryota</taxon>
        <taxon>Viridiplantae</taxon>
        <taxon>Streptophyta</taxon>
        <taxon>Embryophyta</taxon>
        <taxon>Tracheophyta</taxon>
        <taxon>Spermatophyta</taxon>
        <taxon>Magnoliopsida</taxon>
        <taxon>eudicotyledons</taxon>
        <taxon>Gunneridae</taxon>
        <taxon>Pentapetalae</taxon>
        <taxon>rosids</taxon>
        <taxon>malvids</taxon>
        <taxon>Malvales</taxon>
        <taxon>Malvaceae</taxon>
        <taxon>Malvoideae</taxon>
        <taxon>Hibiscus</taxon>
    </lineage>
</organism>
<evidence type="ECO:0000313" key="2">
    <source>
        <dbReference type="EMBL" id="KAE8713328.1"/>
    </source>
</evidence>